<comment type="catalytic activity">
    <reaction evidence="1">
        <text>ATP + protein L-histidine = ADP + protein N-phospho-L-histidine.</text>
        <dbReference type="EC" id="2.7.13.3"/>
    </reaction>
</comment>
<evidence type="ECO:0000259" key="8">
    <source>
        <dbReference type="PROSITE" id="PS50109"/>
    </source>
</evidence>
<dbReference type="PROSITE" id="PS50113">
    <property type="entry name" value="PAC"/>
    <property type="match status" value="2"/>
</dbReference>
<evidence type="ECO:0000313" key="11">
    <source>
        <dbReference type="EMBL" id="PZW28429.1"/>
    </source>
</evidence>
<dbReference type="PROSITE" id="PS50112">
    <property type="entry name" value="PAS"/>
    <property type="match status" value="4"/>
</dbReference>
<keyword evidence="12" id="KW-1185">Reference proteome</keyword>
<dbReference type="Gene3D" id="3.30.450.20">
    <property type="entry name" value="PAS domain"/>
    <property type="match status" value="4"/>
</dbReference>
<keyword evidence="3" id="KW-0597">Phosphoprotein</keyword>
<dbReference type="EC" id="2.7.13.3" evidence="2"/>
<dbReference type="Pfam" id="PF00989">
    <property type="entry name" value="PAS"/>
    <property type="match status" value="1"/>
</dbReference>
<dbReference type="Pfam" id="PF08448">
    <property type="entry name" value="PAS_4"/>
    <property type="match status" value="1"/>
</dbReference>
<feature type="domain" description="PAC" evidence="10">
    <location>
        <begin position="695"/>
        <end position="747"/>
    </location>
</feature>
<dbReference type="InterPro" id="IPR013655">
    <property type="entry name" value="PAS_fold_3"/>
</dbReference>
<keyword evidence="4" id="KW-0808">Transferase</keyword>
<keyword evidence="6" id="KW-0902">Two-component regulatory system</keyword>
<dbReference type="SMART" id="SM00091">
    <property type="entry name" value="PAS"/>
    <property type="match status" value="4"/>
</dbReference>
<dbReference type="InterPro" id="IPR000700">
    <property type="entry name" value="PAS-assoc_C"/>
</dbReference>
<dbReference type="NCBIfam" id="TIGR00229">
    <property type="entry name" value="sensory_box"/>
    <property type="match status" value="3"/>
</dbReference>
<dbReference type="PROSITE" id="PS50109">
    <property type="entry name" value="HIS_KIN"/>
    <property type="match status" value="1"/>
</dbReference>
<evidence type="ECO:0000259" key="10">
    <source>
        <dbReference type="PROSITE" id="PS50113"/>
    </source>
</evidence>
<feature type="domain" description="PAS" evidence="9">
    <location>
        <begin position="374"/>
        <end position="444"/>
    </location>
</feature>
<feature type="domain" description="PAS" evidence="9">
    <location>
        <begin position="497"/>
        <end position="568"/>
    </location>
</feature>
<dbReference type="FunFam" id="3.30.565.10:FF:000006">
    <property type="entry name" value="Sensor histidine kinase WalK"/>
    <property type="match status" value="1"/>
</dbReference>
<feature type="domain" description="PAS" evidence="9">
    <location>
        <begin position="622"/>
        <end position="676"/>
    </location>
</feature>
<dbReference type="InterPro" id="IPR036890">
    <property type="entry name" value="HATPase_C_sf"/>
</dbReference>
<feature type="domain" description="Histidine kinase" evidence="8">
    <location>
        <begin position="751"/>
        <end position="969"/>
    </location>
</feature>
<evidence type="ECO:0000256" key="1">
    <source>
        <dbReference type="ARBA" id="ARBA00000085"/>
    </source>
</evidence>
<keyword evidence="5" id="KW-0418">Kinase</keyword>
<evidence type="ECO:0000256" key="3">
    <source>
        <dbReference type="ARBA" id="ARBA00022553"/>
    </source>
</evidence>
<reference evidence="11 12" key="1">
    <citation type="submission" date="2018-06" db="EMBL/GenBank/DDBJ databases">
        <title>Genomic Encyclopedia of Archaeal and Bacterial Type Strains, Phase II (KMG-II): from individual species to whole genera.</title>
        <authorList>
            <person name="Goeker M."/>
        </authorList>
    </citation>
    <scope>NUCLEOTIDE SEQUENCE [LARGE SCALE GENOMIC DNA]</scope>
    <source>
        <strain evidence="11 12">ATCC BAA-1881</strain>
    </source>
</reference>
<dbReference type="EMBL" id="QKUF01000010">
    <property type="protein sequence ID" value="PZW28429.1"/>
    <property type="molecule type" value="Genomic_DNA"/>
</dbReference>
<dbReference type="Pfam" id="PF00512">
    <property type="entry name" value="HisKA"/>
    <property type="match status" value="1"/>
</dbReference>
<proteinExistence type="predicted"/>
<dbReference type="Proteomes" id="UP000248806">
    <property type="component" value="Unassembled WGS sequence"/>
</dbReference>
<dbReference type="InterPro" id="IPR013656">
    <property type="entry name" value="PAS_4"/>
</dbReference>
<dbReference type="GO" id="GO:0006355">
    <property type="term" value="P:regulation of DNA-templated transcription"/>
    <property type="evidence" value="ECO:0007669"/>
    <property type="project" value="InterPro"/>
</dbReference>
<gene>
    <name evidence="11" type="ORF">EI42_03183</name>
</gene>
<sequence>MPSTPNNYQEGVSPLHNQRFPAYGEGEREITALLDKEGVITSISLSTIPLLGKSPAEIAGSSLLALIHPDDRAILQRVLISIQQAQGKRLNLACRLLDRHRVPHQFEGNITSLLLPTGSEAFVVVLRVSSGQAQDPVWHKALVPELPVSLCEMDTVLQDSVSGFLGAGLHKGDSCIVLATKPHREGLEARLRSMGLDVTAPDLQDRYIARDAIDILAKCMVDGSLDSQRFREEVAGLIWQAADDQYSVRIFDETADLLRIEGKRAAATHVEEIWKDLHHVTPPFLLVGSCTLQGQAQGDESGLFMKTGQPQARVLHDTGSRVQPSERVSDAGASILGVRSAQQESGRPLPTSEELFARLVEAARGEVQEAFNANEGYFRMAFTLAQMGIAFVDLAGHILQVNPAYCSITGYTAQEISHMQAAALVYEADRPRYERQIQDLCADRCSNFILEQRYLTKDRGLVWVEESVVQVRDKQDKPLYLVAQIKDITARKQAEEDRERVFALLEKCTDFIGVADANQQVFFVNQAGRDLVGLCSEEEASRTSMLDYFPPHEQRRVMKDIFPALYKDGSWSGEVTFRHFQTGASIPVLWNVFFLKEKESGVMQNFACIARDISETKRIEEERFRLAAIVVSSDDAIISKRLDGTITSWNNAAERLFGYSADEAIGKHITLIIPDELLREEIEIINKIKQGKRIQHYETVRQRKDGSRIYVSLSFSPVKDRQGNIIGAAKIARDVSERRELEQRKDNFISMASHELKTPVTSLKGFIQILQRQMRQQEDPRTLLFLNRMDVQVKKLTALINDLLDVSKMQQGTLSFRKAILNLKELVYETVENVQAATSSHRLCVYEEVETPVQVYGDWDRLGQVLINLLNNAIKYSPDADVVQVRIRTHEERVEVAVQDFGPGIEEKYHERIFERFYQVTGPKESTYPGLGIGLYIVRAILEQHNGQIWLESQVGKGSTFYFSLPLAEEAPDRSTADA</sequence>
<name>A0A326UJ15_THEHA</name>
<dbReference type="GO" id="GO:0000155">
    <property type="term" value="F:phosphorelay sensor kinase activity"/>
    <property type="evidence" value="ECO:0007669"/>
    <property type="project" value="InterPro"/>
</dbReference>
<keyword evidence="7" id="KW-0472">Membrane</keyword>
<evidence type="ECO:0000259" key="9">
    <source>
        <dbReference type="PROSITE" id="PS50112"/>
    </source>
</evidence>
<evidence type="ECO:0000256" key="5">
    <source>
        <dbReference type="ARBA" id="ARBA00022777"/>
    </source>
</evidence>
<protein>
    <recommendedName>
        <fullName evidence="2">histidine kinase</fullName>
        <ecNumber evidence="2">2.7.13.3</ecNumber>
    </recommendedName>
</protein>
<dbReference type="InterPro" id="IPR013767">
    <property type="entry name" value="PAS_fold"/>
</dbReference>
<feature type="domain" description="PAC" evidence="10">
    <location>
        <begin position="448"/>
        <end position="500"/>
    </location>
</feature>
<dbReference type="AlphaFoldDB" id="A0A326UJ15"/>
<dbReference type="SUPFAM" id="SSF47384">
    <property type="entry name" value="Homodimeric domain of signal transducing histidine kinase"/>
    <property type="match status" value="1"/>
</dbReference>
<dbReference type="InterPro" id="IPR001610">
    <property type="entry name" value="PAC"/>
</dbReference>
<dbReference type="PANTHER" id="PTHR43304:SF1">
    <property type="entry name" value="PAC DOMAIN-CONTAINING PROTEIN"/>
    <property type="match status" value="1"/>
</dbReference>
<dbReference type="FunFam" id="1.10.287.130:FF:000001">
    <property type="entry name" value="Two-component sensor histidine kinase"/>
    <property type="match status" value="1"/>
</dbReference>
<dbReference type="PANTHER" id="PTHR43304">
    <property type="entry name" value="PHYTOCHROME-LIKE PROTEIN CPH1"/>
    <property type="match status" value="1"/>
</dbReference>
<dbReference type="CDD" id="cd00130">
    <property type="entry name" value="PAS"/>
    <property type="match status" value="4"/>
</dbReference>
<evidence type="ECO:0000256" key="2">
    <source>
        <dbReference type="ARBA" id="ARBA00012438"/>
    </source>
</evidence>
<dbReference type="SMART" id="SM00387">
    <property type="entry name" value="HATPase_c"/>
    <property type="match status" value="1"/>
</dbReference>
<dbReference type="InterPro" id="IPR036097">
    <property type="entry name" value="HisK_dim/P_sf"/>
</dbReference>
<dbReference type="Pfam" id="PF13426">
    <property type="entry name" value="PAS_9"/>
    <property type="match status" value="1"/>
</dbReference>
<dbReference type="PRINTS" id="PR00344">
    <property type="entry name" value="BCTRLSENSOR"/>
</dbReference>
<evidence type="ECO:0000256" key="7">
    <source>
        <dbReference type="ARBA" id="ARBA00023136"/>
    </source>
</evidence>
<dbReference type="InterPro" id="IPR003661">
    <property type="entry name" value="HisK_dim/P_dom"/>
</dbReference>
<dbReference type="Gene3D" id="1.10.287.130">
    <property type="match status" value="1"/>
</dbReference>
<dbReference type="Gene3D" id="3.30.565.10">
    <property type="entry name" value="Histidine kinase-like ATPase, C-terminal domain"/>
    <property type="match status" value="1"/>
</dbReference>
<dbReference type="InterPro" id="IPR003594">
    <property type="entry name" value="HATPase_dom"/>
</dbReference>
<dbReference type="InterPro" id="IPR004358">
    <property type="entry name" value="Sig_transdc_His_kin-like_C"/>
</dbReference>
<dbReference type="InterPro" id="IPR005467">
    <property type="entry name" value="His_kinase_dom"/>
</dbReference>
<dbReference type="SMART" id="SM00086">
    <property type="entry name" value="PAC"/>
    <property type="match status" value="3"/>
</dbReference>
<evidence type="ECO:0000256" key="4">
    <source>
        <dbReference type="ARBA" id="ARBA00022679"/>
    </source>
</evidence>
<dbReference type="SUPFAM" id="SSF55785">
    <property type="entry name" value="PYP-like sensor domain (PAS domain)"/>
    <property type="match status" value="4"/>
</dbReference>
<dbReference type="InterPro" id="IPR000014">
    <property type="entry name" value="PAS"/>
</dbReference>
<dbReference type="Pfam" id="PF08447">
    <property type="entry name" value="PAS_3"/>
    <property type="match status" value="1"/>
</dbReference>
<dbReference type="CDD" id="cd00075">
    <property type="entry name" value="HATPase"/>
    <property type="match status" value="1"/>
</dbReference>
<organism evidence="11 12">
    <name type="scientific">Thermosporothrix hazakensis</name>
    <dbReference type="NCBI Taxonomy" id="644383"/>
    <lineage>
        <taxon>Bacteria</taxon>
        <taxon>Bacillati</taxon>
        <taxon>Chloroflexota</taxon>
        <taxon>Ktedonobacteria</taxon>
        <taxon>Ktedonobacterales</taxon>
        <taxon>Thermosporotrichaceae</taxon>
        <taxon>Thermosporothrix</taxon>
    </lineage>
</organism>
<dbReference type="InterPro" id="IPR035965">
    <property type="entry name" value="PAS-like_dom_sf"/>
</dbReference>
<dbReference type="InterPro" id="IPR052162">
    <property type="entry name" value="Sensor_kinase/Photoreceptor"/>
</dbReference>
<comment type="caution">
    <text evidence="11">The sequence shown here is derived from an EMBL/GenBank/DDBJ whole genome shotgun (WGS) entry which is preliminary data.</text>
</comment>
<dbReference type="OrthoDB" id="9790669at2"/>
<evidence type="ECO:0000256" key="6">
    <source>
        <dbReference type="ARBA" id="ARBA00023012"/>
    </source>
</evidence>
<feature type="domain" description="PAS" evidence="9">
    <location>
        <begin position="33"/>
        <end position="86"/>
    </location>
</feature>
<dbReference type="SMART" id="SM00388">
    <property type="entry name" value="HisKA"/>
    <property type="match status" value="1"/>
</dbReference>
<evidence type="ECO:0000313" key="12">
    <source>
        <dbReference type="Proteomes" id="UP000248806"/>
    </source>
</evidence>
<accession>A0A326UJ15</accession>
<dbReference type="Pfam" id="PF02518">
    <property type="entry name" value="HATPase_c"/>
    <property type="match status" value="1"/>
</dbReference>
<dbReference type="SUPFAM" id="SSF55874">
    <property type="entry name" value="ATPase domain of HSP90 chaperone/DNA topoisomerase II/histidine kinase"/>
    <property type="match status" value="1"/>
</dbReference>
<dbReference type="CDD" id="cd00082">
    <property type="entry name" value="HisKA"/>
    <property type="match status" value="1"/>
</dbReference>